<sequence>MPRDDNPWIRHVKAPPRKGYVWWGGTYVADYNLVRPGEPGFPPLVGFPQRPPDADPPPPDCEPYVNSPSVGPDDFSTYETTLEYIENDPNFPPPIHEPPSPSPPMEIDPDPHPNYYGDYWEMVRERGYLEGEDYVPFVYSHKARHLYGGPARHVRITNESYRDTPRPEYSCWQSFWNFCVQLHFCNCICPL</sequence>
<dbReference type="Proteomes" id="UP001221413">
    <property type="component" value="Unassembled WGS sequence"/>
</dbReference>
<protein>
    <submittedName>
        <fullName evidence="1">Uncharacterized protein</fullName>
    </submittedName>
</protein>
<dbReference type="EMBL" id="JAQGDS010000004">
    <property type="protein sequence ID" value="KAJ6261010.1"/>
    <property type="molecule type" value="Genomic_DNA"/>
</dbReference>
<gene>
    <name evidence="1" type="ORF">Dda_3675</name>
</gene>
<organism evidence="1 2">
    <name type="scientific">Drechslerella dactyloides</name>
    <name type="common">Nematode-trapping fungus</name>
    <name type="synonym">Arthrobotrys dactyloides</name>
    <dbReference type="NCBI Taxonomy" id="74499"/>
    <lineage>
        <taxon>Eukaryota</taxon>
        <taxon>Fungi</taxon>
        <taxon>Dikarya</taxon>
        <taxon>Ascomycota</taxon>
        <taxon>Pezizomycotina</taxon>
        <taxon>Orbiliomycetes</taxon>
        <taxon>Orbiliales</taxon>
        <taxon>Orbiliaceae</taxon>
        <taxon>Drechslerella</taxon>
    </lineage>
</organism>
<accession>A0AAD6NK50</accession>
<keyword evidence="2" id="KW-1185">Reference proteome</keyword>
<proteinExistence type="predicted"/>
<evidence type="ECO:0000313" key="1">
    <source>
        <dbReference type="EMBL" id="KAJ6261010.1"/>
    </source>
</evidence>
<comment type="caution">
    <text evidence="1">The sequence shown here is derived from an EMBL/GenBank/DDBJ whole genome shotgun (WGS) entry which is preliminary data.</text>
</comment>
<reference evidence="1" key="1">
    <citation type="submission" date="2023-01" db="EMBL/GenBank/DDBJ databases">
        <title>The chitinases involved in constricting ring structure development in the nematode-trapping fungus Drechslerella dactyloides.</title>
        <authorList>
            <person name="Wang R."/>
            <person name="Zhang L."/>
            <person name="Tang P."/>
            <person name="Li S."/>
            <person name="Liang L."/>
        </authorList>
    </citation>
    <scope>NUCLEOTIDE SEQUENCE</scope>
    <source>
        <strain evidence="1">YMF1.00031</strain>
    </source>
</reference>
<name>A0AAD6NK50_DREDA</name>
<dbReference type="AlphaFoldDB" id="A0AAD6NK50"/>
<evidence type="ECO:0000313" key="2">
    <source>
        <dbReference type="Proteomes" id="UP001221413"/>
    </source>
</evidence>